<dbReference type="EMBL" id="AZIM01005794">
    <property type="protein sequence ID" value="ETE59185.1"/>
    <property type="molecule type" value="Genomic_DNA"/>
</dbReference>
<dbReference type="Proteomes" id="UP000018936">
    <property type="component" value="Unassembled WGS sequence"/>
</dbReference>
<sequence length="111" mass="12408">MCNDHCYPGSCRKKKEGEKFCCSGCMPCSEGQISEEIESGHMVKNYHLKAPREEKSPQAIVLNRAALNANSKAREMTTVPLTRACRLIIEGKNKFSSDKIIGEKELSSRIM</sequence>
<keyword evidence="2" id="KW-1185">Reference proteome</keyword>
<evidence type="ECO:0000313" key="2">
    <source>
        <dbReference type="Proteomes" id="UP000018936"/>
    </source>
</evidence>
<accession>V8NAS0</accession>
<gene>
    <name evidence="1" type="ORF">L345_15087</name>
</gene>
<evidence type="ECO:0000313" key="1">
    <source>
        <dbReference type="EMBL" id="ETE59185.1"/>
    </source>
</evidence>
<reference evidence="1 2" key="1">
    <citation type="journal article" date="2013" name="Proc. Natl. Acad. Sci. U.S.A.">
        <title>The king cobra genome reveals dynamic gene evolution and adaptation in the snake venom system.</title>
        <authorList>
            <person name="Vonk F.J."/>
            <person name="Casewell N.R."/>
            <person name="Henkel C.V."/>
            <person name="Heimberg A.M."/>
            <person name="Jansen H.J."/>
            <person name="McCleary R.J."/>
            <person name="Kerkkamp H.M."/>
            <person name="Vos R.A."/>
            <person name="Guerreiro I."/>
            <person name="Calvete J.J."/>
            <person name="Wuster W."/>
            <person name="Woods A.E."/>
            <person name="Logan J.M."/>
            <person name="Harrison R.A."/>
            <person name="Castoe T.A."/>
            <person name="de Koning A.P."/>
            <person name="Pollock D.D."/>
            <person name="Yandell M."/>
            <person name="Calderon D."/>
            <person name="Renjifo C."/>
            <person name="Currier R.B."/>
            <person name="Salgado D."/>
            <person name="Pla D."/>
            <person name="Sanz L."/>
            <person name="Hyder A.S."/>
            <person name="Ribeiro J.M."/>
            <person name="Arntzen J.W."/>
            <person name="van den Thillart G.E."/>
            <person name="Boetzer M."/>
            <person name="Pirovano W."/>
            <person name="Dirks R.P."/>
            <person name="Spaink H.P."/>
            <person name="Duboule D."/>
            <person name="McGlinn E."/>
            <person name="Kini R.M."/>
            <person name="Richardson M.K."/>
        </authorList>
    </citation>
    <scope>NUCLEOTIDE SEQUENCE</scope>
    <source>
        <tissue evidence="1">Blood</tissue>
    </source>
</reference>
<protein>
    <recommendedName>
        <fullName evidence="3">GPCR family 3 nine cysteines domain-containing protein</fullName>
    </recommendedName>
</protein>
<name>V8NAS0_OPHHA</name>
<dbReference type="AlphaFoldDB" id="V8NAS0"/>
<dbReference type="Gene3D" id="2.10.50.30">
    <property type="entry name" value="GPCR, family 3, nine cysteines domain"/>
    <property type="match status" value="1"/>
</dbReference>
<evidence type="ECO:0008006" key="3">
    <source>
        <dbReference type="Google" id="ProtNLM"/>
    </source>
</evidence>
<comment type="caution">
    <text evidence="1">The sequence shown here is derived from an EMBL/GenBank/DDBJ whole genome shotgun (WGS) entry which is preliminary data.</text>
</comment>
<organism evidence="1 2">
    <name type="scientific">Ophiophagus hannah</name>
    <name type="common">King cobra</name>
    <name type="synonym">Naja hannah</name>
    <dbReference type="NCBI Taxonomy" id="8665"/>
    <lineage>
        <taxon>Eukaryota</taxon>
        <taxon>Metazoa</taxon>
        <taxon>Chordata</taxon>
        <taxon>Craniata</taxon>
        <taxon>Vertebrata</taxon>
        <taxon>Euteleostomi</taxon>
        <taxon>Lepidosauria</taxon>
        <taxon>Squamata</taxon>
        <taxon>Bifurcata</taxon>
        <taxon>Unidentata</taxon>
        <taxon>Episquamata</taxon>
        <taxon>Toxicofera</taxon>
        <taxon>Serpentes</taxon>
        <taxon>Colubroidea</taxon>
        <taxon>Elapidae</taxon>
        <taxon>Elapinae</taxon>
        <taxon>Ophiophagus</taxon>
    </lineage>
</organism>
<feature type="non-terminal residue" evidence="1">
    <location>
        <position position="111"/>
    </location>
</feature>
<dbReference type="InterPro" id="IPR038550">
    <property type="entry name" value="GPCR_3_9-Cys_sf"/>
</dbReference>
<proteinExistence type="predicted"/>